<evidence type="ECO:0000313" key="6">
    <source>
        <dbReference type="Proteomes" id="UP000002774"/>
    </source>
</evidence>
<dbReference type="InterPro" id="IPR050219">
    <property type="entry name" value="DnaG_primase"/>
</dbReference>
<gene>
    <name evidence="5" type="ORF">Mucpa_5679</name>
</gene>
<dbReference type="SUPFAM" id="SSF57783">
    <property type="entry name" value="Zinc beta-ribbon"/>
    <property type="match status" value="1"/>
</dbReference>
<reference evidence="5" key="1">
    <citation type="submission" date="2011-09" db="EMBL/GenBank/DDBJ databases">
        <title>The permanent draft genome of Mucilaginibacter paludis DSM 18603.</title>
        <authorList>
            <consortium name="US DOE Joint Genome Institute (JGI-PGF)"/>
            <person name="Lucas S."/>
            <person name="Han J."/>
            <person name="Lapidus A."/>
            <person name="Bruce D."/>
            <person name="Goodwin L."/>
            <person name="Pitluck S."/>
            <person name="Peters L."/>
            <person name="Kyrpides N."/>
            <person name="Mavromatis K."/>
            <person name="Ivanova N."/>
            <person name="Mikhailova N."/>
            <person name="Held B."/>
            <person name="Detter J.C."/>
            <person name="Tapia R."/>
            <person name="Han C."/>
            <person name="Land M."/>
            <person name="Hauser L."/>
            <person name="Markowitz V."/>
            <person name="Cheng J.-F."/>
            <person name="Hugenholtz P."/>
            <person name="Woyke T."/>
            <person name="Wu D."/>
            <person name="Tindall B."/>
            <person name="Brambilla E."/>
            <person name="Klenk H.-P."/>
            <person name="Eisen J.A."/>
        </authorList>
    </citation>
    <scope>NUCLEOTIDE SEQUENCE [LARGE SCALE GENOMIC DNA]</scope>
    <source>
        <strain evidence="5">DSM 18603</strain>
    </source>
</reference>
<keyword evidence="2" id="KW-0863">Zinc-finger</keyword>
<dbReference type="EMBL" id="CM001403">
    <property type="protein sequence ID" value="EHQ29748.1"/>
    <property type="molecule type" value="Genomic_DNA"/>
</dbReference>
<dbReference type="InterPro" id="IPR002694">
    <property type="entry name" value="Znf_CHC2"/>
</dbReference>
<name>H1Y3I0_9SPHI</name>
<dbReference type="GO" id="GO:0008270">
    <property type="term" value="F:zinc ion binding"/>
    <property type="evidence" value="ECO:0007669"/>
    <property type="project" value="UniProtKB-KW"/>
</dbReference>
<organism evidence="5 6">
    <name type="scientific">Mucilaginibacter paludis DSM 18603</name>
    <dbReference type="NCBI Taxonomy" id="714943"/>
    <lineage>
        <taxon>Bacteria</taxon>
        <taxon>Pseudomonadati</taxon>
        <taxon>Bacteroidota</taxon>
        <taxon>Sphingobacteriia</taxon>
        <taxon>Sphingobacteriales</taxon>
        <taxon>Sphingobacteriaceae</taxon>
        <taxon>Mucilaginibacter</taxon>
    </lineage>
</organism>
<sequence length="89" mass="9303">MISPAFVDNVTAKTDIAELAAEFTELIPKGNSLAGPCPLHGGTGATFTVSPDKQVYKCFKGGSGGNAIKLVMNVQKCSFPEAVVFLAKR</sequence>
<dbReference type="Proteomes" id="UP000002774">
    <property type="component" value="Chromosome"/>
</dbReference>
<dbReference type="SMART" id="SM00400">
    <property type="entry name" value="ZnF_CHCC"/>
    <property type="match status" value="1"/>
</dbReference>
<evidence type="ECO:0000259" key="4">
    <source>
        <dbReference type="SMART" id="SM00400"/>
    </source>
</evidence>
<feature type="domain" description="Zinc finger CHC2-type" evidence="4">
    <location>
        <begin position="33"/>
        <end position="87"/>
    </location>
</feature>
<keyword evidence="3" id="KW-0862">Zinc</keyword>
<evidence type="ECO:0000313" key="5">
    <source>
        <dbReference type="EMBL" id="EHQ29748.1"/>
    </source>
</evidence>
<protein>
    <submittedName>
        <fullName evidence="5">DNA primase</fullName>
    </submittedName>
</protein>
<accession>H1Y3I0</accession>
<dbReference type="GO" id="GO:0003677">
    <property type="term" value="F:DNA binding"/>
    <property type="evidence" value="ECO:0007669"/>
    <property type="project" value="InterPro"/>
</dbReference>
<dbReference type="InterPro" id="IPR036977">
    <property type="entry name" value="DNA_primase_Znf_CHC2"/>
</dbReference>
<evidence type="ECO:0000256" key="3">
    <source>
        <dbReference type="ARBA" id="ARBA00022833"/>
    </source>
</evidence>
<dbReference type="GO" id="GO:0005737">
    <property type="term" value="C:cytoplasm"/>
    <property type="evidence" value="ECO:0007669"/>
    <property type="project" value="TreeGrafter"/>
</dbReference>
<dbReference type="eggNOG" id="COG0358">
    <property type="taxonomic scope" value="Bacteria"/>
</dbReference>
<dbReference type="Pfam" id="PF01807">
    <property type="entry name" value="Zn_ribbon_DnaG"/>
    <property type="match status" value="1"/>
</dbReference>
<dbReference type="STRING" id="714943.Mucpa_5679"/>
<keyword evidence="1" id="KW-0479">Metal-binding</keyword>
<keyword evidence="6" id="KW-1185">Reference proteome</keyword>
<evidence type="ECO:0000256" key="2">
    <source>
        <dbReference type="ARBA" id="ARBA00022771"/>
    </source>
</evidence>
<dbReference type="AlphaFoldDB" id="H1Y3I0"/>
<dbReference type="HOGENOM" id="CLU_2451365_0_0_10"/>
<evidence type="ECO:0000256" key="1">
    <source>
        <dbReference type="ARBA" id="ARBA00022723"/>
    </source>
</evidence>
<proteinExistence type="predicted"/>
<dbReference type="PANTHER" id="PTHR30313">
    <property type="entry name" value="DNA PRIMASE"/>
    <property type="match status" value="1"/>
</dbReference>
<dbReference type="PANTHER" id="PTHR30313:SF2">
    <property type="entry name" value="DNA PRIMASE"/>
    <property type="match status" value="1"/>
</dbReference>
<dbReference type="GO" id="GO:0006269">
    <property type="term" value="P:DNA replication, synthesis of primer"/>
    <property type="evidence" value="ECO:0007669"/>
    <property type="project" value="TreeGrafter"/>
</dbReference>
<dbReference type="GO" id="GO:0003899">
    <property type="term" value="F:DNA-directed RNA polymerase activity"/>
    <property type="evidence" value="ECO:0007669"/>
    <property type="project" value="InterPro"/>
</dbReference>
<dbReference type="Gene3D" id="3.90.580.10">
    <property type="entry name" value="Zinc finger, CHC2-type domain"/>
    <property type="match status" value="1"/>
</dbReference>